<dbReference type="KEGG" id="haz:A9404_05920"/>
<dbReference type="RefSeq" id="WP_066099340.1">
    <property type="nucleotide sequence ID" value="NZ_CP016027.1"/>
</dbReference>
<dbReference type="PANTHER" id="PTHR11715">
    <property type="entry name" value="GLYCINE CLEAVAGE SYSTEM H PROTEIN"/>
    <property type="match status" value="1"/>
</dbReference>
<gene>
    <name evidence="3" type="primary">gcvH</name>
    <name evidence="6" type="ORF">A9404_05920</name>
</gene>
<dbReference type="AlphaFoldDB" id="A0A191ZGJ0"/>
<dbReference type="CDD" id="cd06848">
    <property type="entry name" value="GCS_H"/>
    <property type="match status" value="1"/>
</dbReference>
<dbReference type="PROSITE" id="PS00189">
    <property type="entry name" value="LIPOYL"/>
    <property type="match status" value="1"/>
</dbReference>
<evidence type="ECO:0000259" key="5">
    <source>
        <dbReference type="PROSITE" id="PS50968"/>
    </source>
</evidence>
<reference evidence="6 7" key="1">
    <citation type="submission" date="2016-06" db="EMBL/GenBank/DDBJ databases">
        <title>Insight into the functional genes involving in sulfur oxidation in Pearl River water.</title>
        <authorList>
            <person name="Luo J."/>
            <person name="Tan X."/>
            <person name="Lin W."/>
        </authorList>
    </citation>
    <scope>NUCLEOTIDE SEQUENCE [LARGE SCALE GENOMIC DNA]</scope>
    <source>
        <strain evidence="6 7">LS2</strain>
    </source>
</reference>
<dbReference type="STRING" id="1860122.A9404_05920"/>
<organism evidence="6 7">
    <name type="scientific">Halothiobacillus diazotrophicus</name>
    <dbReference type="NCBI Taxonomy" id="1860122"/>
    <lineage>
        <taxon>Bacteria</taxon>
        <taxon>Pseudomonadati</taxon>
        <taxon>Pseudomonadota</taxon>
        <taxon>Gammaproteobacteria</taxon>
        <taxon>Chromatiales</taxon>
        <taxon>Halothiobacillaceae</taxon>
        <taxon>Halothiobacillus</taxon>
    </lineage>
</organism>
<dbReference type="InterPro" id="IPR017453">
    <property type="entry name" value="GCV_H_sub"/>
</dbReference>
<dbReference type="InterPro" id="IPR002930">
    <property type="entry name" value="GCV_H"/>
</dbReference>
<keyword evidence="2 3" id="KW-0450">Lipoyl</keyword>
<proteinExistence type="inferred from homology"/>
<dbReference type="PANTHER" id="PTHR11715:SF3">
    <property type="entry name" value="GLYCINE CLEAVAGE SYSTEM H PROTEIN-RELATED"/>
    <property type="match status" value="1"/>
</dbReference>
<dbReference type="InterPro" id="IPR003016">
    <property type="entry name" value="2-oxoA_DH_lipoyl-BS"/>
</dbReference>
<dbReference type="GO" id="GO:0005960">
    <property type="term" value="C:glycine cleavage complex"/>
    <property type="evidence" value="ECO:0007669"/>
    <property type="project" value="InterPro"/>
</dbReference>
<dbReference type="Proteomes" id="UP000078596">
    <property type="component" value="Chromosome"/>
</dbReference>
<evidence type="ECO:0000256" key="3">
    <source>
        <dbReference type="HAMAP-Rule" id="MF_00272"/>
    </source>
</evidence>
<evidence type="ECO:0000256" key="1">
    <source>
        <dbReference type="ARBA" id="ARBA00009249"/>
    </source>
</evidence>
<comment type="function">
    <text evidence="3">The glycine cleavage system catalyzes the degradation of glycine. The H protein shuttles the methylamine group of glycine from the P protein to the T protein.</text>
</comment>
<evidence type="ECO:0000313" key="7">
    <source>
        <dbReference type="Proteomes" id="UP000078596"/>
    </source>
</evidence>
<dbReference type="SUPFAM" id="SSF51230">
    <property type="entry name" value="Single hybrid motif"/>
    <property type="match status" value="1"/>
</dbReference>
<sequence length="126" mass="13723">MELRTDRFYGETHEWYRQDGSVLWLGVTEQGQDMLGDVVYAQLPPVGAQVRRGEPCATLESVKAASDVISPVDGTVIAVNEALEDSPELINDDPLDTGWILKIEPAGTPDAWMTADAYQQMLSAGA</sequence>
<dbReference type="GO" id="GO:0009249">
    <property type="term" value="P:protein lipoylation"/>
    <property type="evidence" value="ECO:0007669"/>
    <property type="project" value="TreeGrafter"/>
</dbReference>
<dbReference type="PROSITE" id="PS50968">
    <property type="entry name" value="BIOTINYL_LIPOYL"/>
    <property type="match status" value="1"/>
</dbReference>
<feature type="domain" description="Lipoyl-binding" evidence="5">
    <location>
        <begin position="22"/>
        <end position="104"/>
    </location>
</feature>
<evidence type="ECO:0000313" key="6">
    <source>
        <dbReference type="EMBL" id="ANJ66978.1"/>
    </source>
</evidence>
<accession>A0A191ZGJ0</accession>
<keyword evidence="7" id="KW-1185">Reference proteome</keyword>
<dbReference type="Pfam" id="PF01597">
    <property type="entry name" value="GCV_H"/>
    <property type="match status" value="1"/>
</dbReference>
<dbReference type="GO" id="GO:0005737">
    <property type="term" value="C:cytoplasm"/>
    <property type="evidence" value="ECO:0007669"/>
    <property type="project" value="TreeGrafter"/>
</dbReference>
<protein>
    <recommendedName>
        <fullName evidence="3">Glycine cleavage system H protein</fullName>
    </recommendedName>
</protein>
<dbReference type="EMBL" id="CP016027">
    <property type="protein sequence ID" value="ANJ66978.1"/>
    <property type="molecule type" value="Genomic_DNA"/>
</dbReference>
<dbReference type="Gene3D" id="2.40.50.100">
    <property type="match status" value="1"/>
</dbReference>
<dbReference type="NCBIfam" id="NF002270">
    <property type="entry name" value="PRK01202.1"/>
    <property type="match status" value="1"/>
</dbReference>
<dbReference type="InterPro" id="IPR033753">
    <property type="entry name" value="GCV_H/Fam206"/>
</dbReference>
<comment type="cofactor">
    <cofactor evidence="3">
        <name>(R)-lipoate</name>
        <dbReference type="ChEBI" id="CHEBI:83088"/>
    </cofactor>
    <text evidence="3">Binds 1 lipoyl cofactor covalently.</text>
</comment>
<name>A0A191ZGJ0_9GAMM</name>
<evidence type="ECO:0000256" key="4">
    <source>
        <dbReference type="PIRSR" id="PIRSR617453-50"/>
    </source>
</evidence>
<comment type="similarity">
    <text evidence="1 3">Belongs to the GcvH family.</text>
</comment>
<evidence type="ECO:0000256" key="2">
    <source>
        <dbReference type="ARBA" id="ARBA00022823"/>
    </source>
</evidence>
<dbReference type="InterPro" id="IPR000089">
    <property type="entry name" value="Biotin_lipoyl"/>
</dbReference>
<dbReference type="OrthoDB" id="9796712at2"/>
<dbReference type="GO" id="GO:0019464">
    <property type="term" value="P:glycine decarboxylation via glycine cleavage system"/>
    <property type="evidence" value="ECO:0007669"/>
    <property type="project" value="UniProtKB-UniRule"/>
</dbReference>
<dbReference type="InterPro" id="IPR011053">
    <property type="entry name" value="Single_hybrid_motif"/>
</dbReference>
<dbReference type="HAMAP" id="MF_00272">
    <property type="entry name" value="GcvH"/>
    <property type="match status" value="1"/>
</dbReference>
<dbReference type="NCBIfam" id="TIGR00527">
    <property type="entry name" value="gcvH"/>
    <property type="match status" value="1"/>
</dbReference>
<feature type="modified residue" description="N6-lipoyllysine" evidence="3 4">
    <location>
        <position position="63"/>
    </location>
</feature>
<comment type="subunit">
    <text evidence="3">The glycine cleavage system is composed of four proteins: P, T, L and H.</text>
</comment>